<organism evidence="3 4">
    <name type="scientific">Rhodopseudomonas palustris</name>
    <dbReference type="NCBI Taxonomy" id="1076"/>
    <lineage>
        <taxon>Bacteria</taxon>
        <taxon>Pseudomonadati</taxon>
        <taxon>Pseudomonadota</taxon>
        <taxon>Alphaproteobacteria</taxon>
        <taxon>Hyphomicrobiales</taxon>
        <taxon>Nitrobacteraceae</taxon>
        <taxon>Rhodopseudomonas</taxon>
    </lineage>
</organism>
<accession>A0A0D7DWN8</accession>
<dbReference type="AlphaFoldDB" id="A0A0D7DWN8"/>
<gene>
    <name evidence="3" type="ORF">OO17_29725</name>
</gene>
<feature type="non-terminal residue" evidence="3">
    <location>
        <position position="1"/>
    </location>
</feature>
<sequence length="89" mass="9665">ISNDSGLLHVAAAIGTPTIGIFGPTSPWHYAPLNPVEAVIETKTDVPCRPCHKPTCRMQHHRCMRDIPVEAVTEPAFRALEAAGLKPTR</sequence>
<dbReference type="PANTHER" id="PTHR30160">
    <property type="entry name" value="TETRAACYLDISACCHARIDE 4'-KINASE-RELATED"/>
    <property type="match status" value="1"/>
</dbReference>
<dbReference type="InterPro" id="IPR051199">
    <property type="entry name" value="LPS_LOS_Heptosyltrfase"/>
</dbReference>
<dbReference type="PANTHER" id="PTHR30160:SF7">
    <property type="entry name" value="ADP-HEPTOSE--LPS HEPTOSYLTRANSFERASE 2"/>
    <property type="match status" value="1"/>
</dbReference>
<reference evidence="3 4" key="1">
    <citation type="submission" date="2014-11" db="EMBL/GenBank/DDBJ databases">
        <title>Genomics and ecophysiology of heterotrophic nitrogen fixing bacteria isolated from estuarine surface water.</title>
        <authorList>
            <person name="Bentzon-Tilia M."/>
            <person name="Severin I."/>
            <person name="Hansen L.H."/>
            <person name="Riemann L."/>
        </authorList>
    </citation>
    <scope>NUCLEOTIDE SEQUENCE [LARGE SCALE GENOMIC DNA]</scope>
    <source>
        <strain evidence="3 4">BAL398</strain>
    </source>
</reference>
<dbReference type="GO" id="GO:0009244">
    <property type="term" value="P:lipopolysaccharide core region biosynthetic process"/>
    <property type="evidence" value="ECO:0007669"/>
    <property type="project" value="TreeGrafter"/>
</dbReference>
<dbReference type="Pfam" id="PF01075">
    <property type="entry name" value="Glyco_transf_9"/>
    <property type="match status" value="1"/>
</dbReference>
<dbReference type="GO" id="GO:0005829">
    <property type="term" value="C:cytosol"/>
    <property type="evidence" value="ECO:0007669"/>
    <property type="project" value="TreeGrafter"/>
</dbReference>
<evidence type="ECO:0000313" key="3">
    <source>
        <dbReference type="EMBL" id="KIZ32605.1"/>
    </source>
</evidence>
<keyword evidence="2 3" id="KW-0808">Transferase</keyword>
<evidence type="ECO:0000256" key="1">
    <source>
        <dbReference type="ARBA" id="ARBA00022676"/>
    </source>
</evidence>
<evidence type="ECO:0000313" key="4">
    <source>
        <dbReference type="Proteomes" id="UP000032515"/>
    </source>
</evidence>
<protein>
    <submittedName>
        <fullName evidence="3">Glycosyl transferase family 1</fullName>
    </submittedName>
</protein>
<dbReference type="InterPro" id="IPR002201">
    <property type="entry name" value="Glyco_trans_9"/>
</dbReference>
<dbReference type="Proteomes" id="UP000032515">
    <property type="component" value="Unassembled WGS sequence"/>
</dbReference>
<dbReference type="Gene3D" id="3.40.50.2000">
    <property type="entry name" value="Glycogen Phosphorylase B"/>
    <property type="match status" value="1"/>
</dbReference>
<keyword evidence="1" id="KW-0328">Glycosyltransferase</keyword>
<dbReference type="RefSeq" id="WP_044419123.1">
    <property type="nucleotide sequence ID" value="NZ_JXXE01000866.1"/>
</dbReference>
<dbReference type="GO" id="GO:0008713">
    <property type="term" value="F:ADP-heptose-lipopolysaccharide heptosyltransferase activity"/>
    <property type="evidence" value="ECO:0007669"/>
    <property type="project" value="TreeGrafter"/>
</dbReference>
<dbReference type="PATRIC" id="fig|1076.23.peg.6427"/>
<comment type="caution">
    <text evidence="3">The sequence shown here is derived from an EMBL/GenBank/DDBJ whole genome shotgun (WGS) entry which is preliminary data.</text>
</comment>
<dbReference type="SUPFAM" id="SSF53756">
    <property type="entry name" value="UDP-Glycosyltransferase/glycogen phosphorylase"/>
    <property type="match status" value="1"/>
</dbReference>
<proteinExistence type="predicted"/>
<dbReference type="EMBL" id="JXXE01000866">
    <property type="protein sequence ID" value="KIZ32605.1"/>
    <property type="molecule type" value="Genomic_DNA"/>
</dbReference>
<name>A0A0D7DWN8_RHOPL</name>
<dbReference type="OrthoDB" id="9797795at2"/>
<evidence type="ECO:0000256" key="2">
    <source>
        <dbReference type="ARBA" id="ARBA00022679"/>
    </source>
</evidence>